<keyword evidence="1" id="KW-0812">Transmembrane</keyword>
<dbReference type="EMBL" id="BT096906">
    <property type="protein sequence ID" value="ACU21098.1"/>
    <property type="molecule type" value="mRNA"/>
</dbReference>
<feature type="non-terminal residue" evidence="2">
    <location>
        <position position="82"/>
    </location>
</feature>
<keyword evidence="1" id="KW-0472">Membrane</keyword>
<sequence length="82" mass="9343">MHPKATLPSEQISLLLRASSCQFHRPMVSHPTEQMISQTLFFCRCLHCSCPFLCCLLLFFCLFTEQIHIIIIVILSNSSLCA</sequence>
<evidence type="ECO:0000256" key="1">
    <source>
        <dbReference type="SAM" id="Phobius"/>
    </source>
</evidence>
<dbReference type="AlphaFoldDB" id="C6TGZ6"/>
<name>C6TGZ6_SOYBN</name>
<protein>
    <submittedName>
        <fullName evidence="2">Uncharacterized protein</fullName>
    </submittedName>
</protein>
<evidence type="ECO:0000313" key="2">
    <source>
        <dbReference type="EMBL" id="ACU21098.1"/>
    </source>
</evidence>
<feature type="transmembrane region" description="Helical" evidence="1">
    <location>
        <begin position="52"/>
        <end position="75"/>
    </location>
</feature>
<organism evidence="2">
    <name type="scientific">Glycine max</name>
    <name type="common">Soybean</name>
    <name type="synonym">Glycine hispida</name>
    <dbReference type="NCBI Taxonomy" id="3847"/>
    <lineage>
        <taxon>Eukaryota</taxon>
        <taxon>Viridiplantae</taxon>
        <taxon>Streptophyta</taxon>
        <taxon>Embryophyta</taxon>
        <taxon>Tracheophyta</taxon>
        <taxon>Spermatophyta</taxon>
        <taxon>Magnoliopsida</taxon>
        <taxon>eudicotyledons</taxon>
        <taxon>Gunneridae</taxon>
        <taxon>Pentapetalae</taxon>
        <taxon>rosids</taxon>
        <taxon>fabids</taxon>
        <taxon>Fabales</taxon>
        <taxon>Fabaceae</taxon>
        <taxon>Papilionoideae</taxon>
        <taxon>50 kb inversion clade</taxon>
        <taxon>NPAAA clade</taxon>
        <taxon>indigoferoid/millettioid clade</taxon>
        <taxon>Phaseoleae</taxon>
        <taxon>Glycine</taxon>
        <taxon>Glycine subgen. Soja</taxon>
    </lineage>
</organism>
<proteinExistence type="evidence at transcript level"/>
<reference evidence="2" key="1">
    <citation type="submission" date="2009-08" db="EMBL/GenBank/DDBJ databases">
        <authorList>
            <person name="Cheung F."/>
            <person name="Xiao Y."/>
            <person name="Chan A."/>
            <person name="Moskal W."/>
            <person name="Town C.D."/>
        </authorList>
    </citation>
    <scope>NUCLEOTIDE SEQUENCE</scope>
</reference>
<accession>C6TGZ6</accession>
<keyword evidence="1" id="KW-1133">Transmembrane helix</keyword>